<organism evidence="1 2">
    <name type="scientific">Vermiconidia calcicola</name>
    <dbReference type="NCBI Taxonomy" id="1690605"/>
    <lineage>
        <taxon>Eukaryota</taxon>
        <taxon>Fungi</taxon>
        <taxon>Dikarya</taxon>
        <taxon>Ascomycota</taxon>
        <taxon>Pezizomycotina</taxon>
        <taxon>Dothideomycetes</taxon>
        <taxon>Dothideomycetidae</taxon>
        <taxon>Mycosphaerellales</taxon>
        <taxon>Extremaceae</taxon>
        <taxon>Vermiconidia</taxon>
    </lineage>
</organism>
<evidence type="ECO:0000313" key="1">
    <source>
        <dbReference type="EMBL" id="KAK3722709.1"/>
    </source>
</evidence>
<protein>
    <submittedName>
        <fullName evidence="1">Uncharacterized protein</fullName>
    </submittedName>
</protein>
<sequence>MCAELVADFKCPRLVQIQASQLRSLCIVNYWRAKDSLNKAIAICNGLKEDDTIRRYRDHTVAMLAELEQVWEKRWAAEGRQPPKEEGMEDASILGGEKKRAKVDTKTKPSTA</sequence>
<dbReference type="Proteomes" id="UP001281147">
    <property type="component" value="Unassembled WGS sequence"/>
</dbReference>
<reference evidence="1" key="1">
    <citation type="submission" date="2023-07" db="EMBL/GenBank/DDBJ databases">
        <title>Black Yeasts Isolated from many extreme environments.</title>
        <authorList>
            <person name="Coleine C."/>
            <person name="Stajich J.E."/>
            <person name="Selbmann L."/>
        </authorList>
    </citation>
    <scope>NUCLEOTIDE SEQUENCE</scope>
    <source>
        <strain evidence="1">CCFEE 5714</strain>
    </source>
</reference>
<keyword evidence="2" id="KW-1185">Reference proteome</keyword>
<evidence type="ECO:0000313" key="2">
    <source>
        <dbReference type="Proteomes" id="UP001281147"/>
    </source>
</evidence>
<gene>
    <name evidence="1" type="ORF">LTR37_002280</name>
</gene>
<comment type="caution">
    <text evidence="1">The sequence shown here is derived from an EMBL/GenBank/DDBJ whole genome shotgun (WGS) entry which is preliminary data.</text>
</comment>
<accession>A0ACC3NT74</accession>
<proteinExistence type="predicted"/>
<name>A0ACC3NT74_9PEZI</name>
<dbReference type="EMBL" id="JAUTXU010000012">
    <property type="protein sequence ID" value="KAK3722709.1"/>
    <property type="molecule type" value="Genomic_DNA"/>
</dbReference>